<dbReference type="InterPro" id="IPR006573">
    <property type="entry name" value="NHR_dom"/>
</dbReference>
<sequence>MNFDVIHSVEEVNGRRKFSIKGISKDTNRTYGKLYFNRKHGKNIAITGDGRTEQKLNLDEPHHSTAFTHRPLRNDEVFQVRLDKKNTKYSYSLGIGILLKSPDDIDLPPQFWKTSLAWIMHNDKIYQNSTAVNQNYGKNLNELQVGDRVGVMRSRFGALHFFVNGVDQGPALAHIPETVYGLLELWYNAAKATIVDRESSLR</sequence>
<organism evidence="2 3">
    <name type="scientific">Ladona fulva</name>
    <name type="common">Scarce chaser dragonfly</name>
    <name type="synonym">Libellula fulva</name>
    <dbReference type="NCBI Taxonomy" id="123851"/>
    <lineage>
        <taxon>Eukaryota</taxon>
        <taxon>Metazoa</taxon>
        <taxon>Ecdysozoa</taxon>
        <taxon>Arthropoda</taxon>
        <taxon>Hexapoda</taxon>
        <taxon>Insecta</taxon>
        <taxon>Pterygota</taxon>
        <taxon>Palaeoptera</taxon>
        <taxon>Odonata</taxon>
        <taxon>Epiprocta</taxon>
        <taxon>Anisoptera</taxon>
        <taxon>Libelluloidea</taxon>
        <taxon>Libellulidae</taxon>
        <taxon>Ladona</taxon>
    </lineage>
</organism>
<reference evidence="2" key="2">
    <citation type="submission" date="2017-10" db="EMBL/GenBank/DDBJ databases">
        <title>Ladona fulva Genome sequencing and assembly.</title>
        <authorList>
            <person name="Murali S."/>
            <person name="Richards S."/>
            <person name="Bandaranaike D."/>
            <person name="Bellair M."/>
            <person name="Blankenburg K."/>
            <person name="Chao H."/>
            <person name="Dinh H."/>
            <person name="Doddapaneni H."/>
            <person name="Dugan-Rocha S."/>
            <person name="Elkadiri S."/>
            <person name="Gnanaolivu R."/>
            <person name="Hernandez B."/>
            <person name="Skinner E."/>
            <person name="Javaid M."/>
            <person name="Lee S."/>
            <person name="Li M."/>
            <person name="Ming W."/>
            <person name="Munidasa M."/>
            <person name="Muniz J."/>
            <person name="Nguyen L."/>
            <person name="Hughes D."/>
            <person name="Osuji N."/>
            <person name="Pu L.-L."/>
            <person name="Puazo M."/>
            <person name="Qu C."/>
            <person name="Quiroz J."/>
            <person name="Raj R."/>
            <person name="Weissenberger G."/>
            <person name="Xin Y."/>
            <person name="Zou X."/>
            <person name="Han Y."/>
            <person name="Worley K."/>
            <person name="Muzny D."/>
            <person name="Gibbs R."/>
        </authorList>
    </citation>
    <scope>NUCLEOTIDE SEQUENCE</scope>
    <source>
        <strain evidence="2">Sampled in the wild</strain>
    </source>
</reference>
<dbReference type="Pfam" id="PF07177">
    <property type="entry name" value="Neuralized"/>
    <property type="match status" value="1"/>
</dbReference>
<name>A0A8K0KU49_LADFU</name>
<dbReference type="FunFam" id="2.60.120.920:FF:000001">
    <property type="entry name" value="neuralized-like protein 4 isoform X1"/>
    <property type="match status" value="1"/>
</dbReference>
<dbReference type="GO" id="GO:0061630">
    <property type="term" value="F:ubiquitin protein ligase activity"/>
    <property type="evidence" value="ECO:0007669"/>
    <property type="project" value="TreeGrafter"/>
</dbReference>
<dbReference type="OrthoDB" id="49113at2759"/>
<keyword evidence="3" id="KW-1185">Reference proteome</keyword>
<protein>
    <recommendedName>
        <fullName evidence="1">NHR domain-containing protein</fullName>
    </recommendedName>
</protein>
<evidence type="ECO:0000313" key="3">
    <source>
        <dbReference type="Proteomes" id="UP000792457"/>
    </source>
</evidence>
<dbReference type="EMBL" id="KZ310058">
    <property type="protein sequence ID" value="KAG8239816.1"/>
    <property type="molecule type" value="Genomic_DNA"/>
</dbReference>
<dbReference type="SMART" id="SM00588">
    <property type="entry name" value="NEUZ"/>
    <property type="match status" value="1"/>
</dbReference>
<dbReference type="PANTHER" id="PTHR12429:SF14">
    <property type="entry name" value="NEURALIZED-LIKE PROTEIN 4"/>
    <property type="match status" value="1"/>
</dbReference>
<dbReference type="CDD" id="cd12887">
    <property type="entry name" value="SPRY_NHR_like"/>
    <property type="match status" value="1"/>
</dbReference>
<evidence type="ECO:0000259" key="1">
    <source>
        <dbReference type="PROSITE" id="PS51065"/>
    </source>
</evidence>
<feature type="domain" description="NHR" evidence="1">
    <location>
        <begin position="33"/>
        <end position="197"/>
    </location>
</feature>
<dbReference type="Gene3D" id="2.60.120.920">
    <property type="match status" value="1"/>
</dbReference>
<reference evidence="2" key="1">
    <citation type="submission" date="2013-04" db="EMBL/GenBank/DDBJ databases">
        <authorList>
            <person name="Qu J."/>
            <person name="Murali S.C."/>
            <person name="Bandaranaike D."/>
            <person name="Bellair M."/>
            <person name="Blankenburg K."/>
            <person name="Chao H."/>
            <person name="Dinh H."/>
            <person name="Doddapaneni H."/>
            <person name="Downs B."/>
            <person name="Dugan-Rocha S."/>
            <person name="Elkadiri S."/>
            <person name="Gnanaolivu R.D."/>
            <person name="Hernandez B."/>
            <person name="Javaid M."/>
            <person name="Jayaseelan J.C."/>
            <person name="Lee S."/>
            <person name="Li M."/>
            <person name="Ming W."/>
            <person name="Munidasa M."/>
            <person name="Muniz J."/>
            <person name="Nguyen L."/>
            <person name="Ongeri F."/>
            <person name="Osuji N."/>
            <person name="Pu L.-L."/>
            <person name="Puazo M."/>
            <person name="Qu C."/>
            <person name="Quiroz J."/>
            <person name="Raj R."/>
            <person name="Weissenberger G."/>
            <person name="Xin Y."/>
            <person name="Zou X."/>
            <person name="Han Y."/>
            <person name="Richards S."/>
            <person name="Worley K."/>
            <person name="Muzny D."/>
            <person name="Gibbs R."/>
        </authorList>
    </citation>
    <scope>NUCLEOTIDE SEQUENCE</scope>
    <source>
        <strain evidence="2">Sampled in the wild</strain>
    </source>
</reference>
<gene>
    <name evidence="2" type="ORF">J437_LFUL019452</name>
</gene>
<comment type="caution">
    <text evidence="2">The sequence shown here is derived from an EMBL/GenBank/DDBJ whole genome shotgun (WGS) entry which is preliminary data.</text>
</comment>
<accession>A0A8K0KU49</accession>
<dbReference type="InterPro" id="IPR043136">
    <property type="entry name" value="B30.2/SPRY_sf"/>
</dbReference>
<dbReference type="PROSITE" id="PS51065">
    <property type="entry name" value="NHR"/>
    <property type="match status" value="1"/>
</dbReference>
<dbReference type="Proteomes" id="UP000792457">
    <property type="component" value="Unassembled WGS sequence"/>
</dbReference>
<dbReference type="AlphaFoldDB" id="A0A8K0KU49"/>
<proteinExistence type="predicted"/>
<dbReference type="PANTHER" id="PTHR12429">
    <property type="entry name" value="NEURALIZED"/>
    <property type="match status" value="1"/>
</dbReference>
<evidence type="ECO:0000313" key="2">
    <source>
        <dbReference type="EMBL" id="KAG8239816.1"/>
    </source>
</evidence>
<dbReference type="InterPro" id="IPR037962">
    <property type="entry name" value="Neuralized"/>
</dbReference>